<protein>
    <submittedName>
        <fullName evidence="1">Glycosyl transferase family 1</fullName>
    </submittedName>
</protein>
<dbReference type="SUPFAM" id="SSF53756">
    <property type="entry name" value="UDP-Glycosyltransferase/glycogen phosphorylase"/>
    <property type="match status" value="1"/>
</dbReference>
<dbReference type="EMBL" id="BAAFZP010000001">
    <property type="protein sequence ID" value="GAB1582718.1"/>
    <property type="molecule type" value="Genomic_DNA"/>
</dbReference>
<evidence type="ECO:0000313" key="2">
    <source>
        <dbReference type="Proteomes" id="UP001628091"/>
    </source>
</evidence>
<gene>
    <name evidence="1" type="ORF">PPNSA23_26610</name>
</gene>
<dbReference type="GO" id="GO:0016740">
    <property type="term" value="F:transferase activity"/>
    <property type="evidence" value="ECO:0007669"/>
    <property type="project" value="UniProtKB-KW"/>
</dbReference>
<proteinExistence type="predicted"/>
<reference evidence="1 2" key="1">
    <citation type="submission" date="2024-10" db="EMBL/GenBank/DDBJ databases">
        <title>Isolation, draft genome sequencing and identification of Phyllobacterium sp. NSA23, isolated from leaf soil.</title>
        <authorList>
            <person name="Akita H."/>
        </authorList>
    </citation>
    <scope>NUCLEOTIDE SEQUENCE [LARGE SCALE GENOMIC DNA]</scope>
    <source>
        <strain evidence="1 2">NSA23</strain>
    </source>
</reference>
<comment type="caution">
    <text evidence="1">The sequence shown here is derived from an EMBL/GenBank/DDBJ whole genome shotgun (WGS) entry which is preliminary data.</text>
</comment>
<organism evidence="1 2">
    <name type="scientific">Phyllobacterium phragmitis</name>
    <dbReference type="NCBI Taxonomy" id="2670329"/>
    <lineage>
        <taxon>Bacteria</taxon>
        <taxon>Pseudomonadati</taxon>
        <taxon>Pseudomonadota</taxon>
        <taxon>Alphaproteobacteria</taxon>
        <taxon>Hyphomicrobiales</taxon>
        <taxon>Phyllobacteriaceae</taxon>
        <taxon>Phyllobacterium</taxon>
    </lineage>
</organism>
<name>A0ABQ0H1F4_9HYPH</name>
<evidence type="ECO:0000313" key="1">
    <source>
        <dbReference type="EMBL" id="GAB1582718.1"/>
    </source>
</evidence>
<keyword evidence="1" id="KW-0808">Transferase</keyword>
<keyword evidence="2" id="KW-1185">Reference proteome</keyword>
<dbReference type="Proteomes" id="UP001628091">
    <property type="component" value="Unassembled WGS sequence"/>
</dbReference>
<dbReference type="Gene3D" id="3.40.50.2000">
    <property type="entry name" value="Glycogen Phosphorylase B"/>
    <property type="match status" value="1"/>
</dbReference>
<accession>A0ABQ0H1F4</accession>
<sequence length="409" mass="45644">MQQKLYYPAGSDQLRNDLMLQVLYLVHDLSDPAVRRRVVMLQAGGAVVSLAGFRRSLEPVAEVAGVAPIDLGRTGDGRFAQRLAAVVQAAWTLKAALRHVARPDVIIGRNLEMLALANRARAIFSADVPIVYECLDVHRLLLRQDLAGKAIRSAERALGRNAALLITSSPAFIRQYFEPFGQAGMPVELVENKVLELGQEPGRTIRPAPVPVADEPWKIGWFGALRCRRSLELLSEFSRLMEGRVEIILRGRPAYTEFEDFDGFVAAEPFMQFHGAYRNPEDLPRIYGEVHFSWAIDFFEEGQNSNWLLPNRLYEGCRHQCVPIAMQGTETAQFLKALDIGFLLARPDADALVALFDQLDGEQYESARARVAAQDRSTWICNEDDCRALVGRLRALVPVRGHSVVRVAA</sequence>